<organism evidence="1 2">
    <name type="scientific">Clostridium intestinale</name>
    <dbReference type="NCBI Taxonomy" id="36845"/>
    <lineage>
        <taxon>Bacteria</taxon>
        <taxon>Bacillati</taxon>
        <taxon>Bacillota</taxon>
        <taxon>Clostridia</taxon>
        <taxon>Eubacteriales</taxon>
        <taxon>Clostridiaceae</taxon>
        <taxon>Clostridium</taxon>
    </lineage>
</organism>
<dbReference type="Proteomes" id="UP000512286">
    <property type="component" value="Chromosome"/>
</dbReference>
<dbReference type="AlphaFoldDB" id="A0A7D6ZZK6"/>
<sequence length="79" mass="8850">MIKDKITVCSKEGQSFDKLQIALAIKNSTYDDELSCSLLENGVIKDCSRCNLKKICEGIEEVAKDYYDSTTKVVGTFNF</sequence>
<reference evidence="1 2" key="1">
    <citation type="submission" date="2020-07" db="EMBL/GenBank/DDBJ databases">
        <title>Electron transfer.</title>
        <authorList>
            <person name="Huang L."/>
            <person name="Liu X."/>
            <person name="Zhou S."/>
        </authorList>
    </citation>
    <scope>NUCLEOTIDE SEQUENCE [LARGE SCALE GENOMIC DNA]</scope>
    <source>
        <strain evidence="1 2">Lx1</strain>
    </source>
</reference>
<evidence type="ECO:0000313" key="2">
    <source>
        <dbReference type="Proteomes" id="UP000512286"/>
    </source>
</evidence>
<dbReference type="RefSeq" id="WP_181602869.1">
    <property type="nucleotide sequence ID" value="NZ_CP059378.1"/>
</dbReference>
<dbReference type="KEGG" id="cint:HZF06_06445"/>
<proteinExistence type="predicted"/>
<dbReference type="EMBL" id="CP059378">
    <property type="protein sequence ID" value="QLY81222.1"/>
    <property type="molecule type" value="Genomic_DNA"/>
</dbReference>
<gene>
    <name evidence="1" type="ORF">HZF06_06445</name>
</gene>
<name>A0A7D6ZZK6_9CLOT</name>
<evidence type="ECO:0000313" key="1">
    <source>
        <dbReference type="EMBL" id="QLY81222.1"/>
    </source>
</evidence>
<accession>A0A7D6ZZK6</accession>
<protein>
    <submittedName>
        <fullName evidence="1">Uncharacterized protein</fullName>
    </submittedName>
</protein>